<dbReference type="EMBL" id="CTRP01000012">
    <property type="protein sequence ID" value="CQR73039.1"/>
    <property type="molecule type" value="Genomic_DNA"/>
</dbReference>
<keyword evidence="2" id="KW-1185">Reference proteome</keyword>
<accession>A0A0U1L128</accession>
<sequence>MRVLPMGSPIGQISQVQWTEVKGIVPFASVFSLSECTILLDEIGGLTK</sequence>
<gene>
    <name evidence="1" type="ORF">SpAn4DRAFT_2271</name>
</gene>
<evidence type="ECO:0000313" key="2">
    <source>
        <dbReference type="Proteomes" id="UP000049855"/>
    </source>
</evidence>
<reference evidence="2" key="1">
    <citation type="submission" date="2015-03" db="EMBL/GenBank/DDBJ databases">
        <authorList>
            <person name="Nijsse Bart"/>
        </authorList>
    </citation>
    <scope>NUCLEOTIDE SEQUENCE [LARGE SCALE GENOMIC DNA]</scope>
</reference>
<name>A0A0U1L128_9FIRM</name>
<evidence type="ECO:0000313" key="1">
    <source>
        <dbReference type="EMBL" id="CQR73039.1"/>
    </source>
</evidence>
<protein>
    <submittedName>
        <fullName evidence="1">Uncharacterized protein</fullName>
    </submittedName>
</protein>
<dbReference type="AlphaFoldDB" id="A0A0U1L128"/>
<proteinExistence type="predicted"/>
<dbReference type="Proteomes" id="UP000049855">
    <property type="component" value="Unassembled WGS sequence"/>
</dbReference>
<organism evidence="1 2">
    <name type="scientific">Sporomusa ovata</name>
    <dbReference type="NCBI Taxonomy" id="2378"/>
    <lineage>
        <taxon>Bacteria</taxon>
        <taxon>Bacillati</taxon>
        <taxon>Bacillota</taxon>
        <taxon>Negativicutes</taxon>
        <taxon>Selenomonadales</taxon>
        <taxon>Sporomusaceae</taxon>
        <taxon>Sporomusa</taxon>
    </lineage>
</organism>